<organism evidence="2 3">
    <name type="scientific">Limnochorda pilosa</name>
    <dbReference type="NCBI Taxonomy" id="1555112"/>
    <lineage>
        <taxon>Bacteria</taxon>
        <taxon>Bacillati</taxon>
        <taxon>Bacillota</taxon>
        <taxon>Limnochordia</taxon>
        <taxon>Limnochordales</taxon>
        <taxon>Limnochordaceae</taxon>
        <taxon>Limnochorda</taxon>
    </lineage>
</organism>
<reference evidence="3" key="2">
    <citation type="journal article" date="2016" name="Int. J. Syst. Evol. Microbiol.">
        <title>Complete genome sequence and cell structure of Limnochorda pilosa, a Gram-negative spore-former within the phylum Firmicutes.</title>
        <authorList>
            <person name="Watanabe M."/>
            <person name="Kojima H."/>
            <person name="Fukui M."/>
        </authorList>
    </citation>
    <scope>NUCLEOTIDE SEQUENCE [LARGE SCALE GENOMIC DNA]</scope>
    <source>
        <strain evidence="3">HC45</strain>
    </source>
</reference>
<dbReference type="Gene3D" id="3.30.720.120">
    <property type="match status" value="1"/>
</dbReference>
<dbReference type="PANTHER" id="PTHR36503:SF1">
    <property type="entry name" value="BLR2520 PROTEIN"/>
    <property type="match status" value="1"/>
</dbReference>
<dbReference type="Pfam" id="PF00903">
    <property type="entry name" value="Glyoxalase"/>
    <property type="match status" value="1"/>
</dbReference>
<accession>A0A0K2SLY8</accession>
<dbReference type="Proteomes" id="UP000065807">
    <property type="component" value="Chromosome"/>
</dbReference>
<feature type="domain" description="VOC" evidence="1">
    <location>
        <begin position="4"/>
        <end position="113"/>
    </location>
</feature>
<dbReference type="InterPro" id="IPR037523">
    <property type="entry name" value="VOC_core"/>
</dbReference>
<keyword evidence="3" id="KW-1185">Reference proteome</keyword>
<dbReference type="KEGG" id="lpil:LIP_2295"/>
<dbReference type="EMBL" id="AP014924">
    <property type="protein sequence ID" value="BAS28136.1"/>
    <property type="molecule type" value="Genomic_DNA"/>
</dbReference>
<protein>
    <submittedName>
        <fullName evidence="2">Glyoxalase</fullName>
    </submittedName>
</protein>
<name>A0A0K2SLY8_LIMPI</name>
<dbReference type="SUPFAM" id="SSF54593">
    <property type="entry name" value="Glyoxalase/Bleomycin resistance protein/Dihydroxybiphenyl dioxygenase"/>
    <property type="match status" value="1"/>
</dbReference>
<dbReference type="InterPro" id="IPR004360">
    <property type="entry name" value="Glyas_Fos-R_dOase_dom"/>
</dbReference>
<dbReference type="STRING" id="1555112.LIP_2295"/>
<dbReference type="InterPro" id="IPR029068">
    <property type="entry name" value="Glyas_Bleomycin-R_OHBP_Dase"/>
</dbReference>
<dbReference type="PROSITE" id="PS51819">
    <property type="entry name" value="VOC"/>
    <property type="match status" value="1"/>
</dbReference>
<sequence length="116" mass="13109">MIQGVEYVTLFVTDLERSVRFYHDLLELPVVQRSPHFVLLDAGNLRLGLHRGDGVPERPPVNLHFVVDDVDQAYEALRRKGLPFHKGPKDQPWGVRSATTADPDGFVVEIVSRLPL</sequence>
<evidence type="ECO:0000259" key="1">
    <source>
        <dbReference type="PROSITE" id="PS51819"/>
    </source>
</evidence>
<dbReference type="RefSeq" id="WP_082726200.1">
    <property type="nucleotide sequence ID" value="NZ_AP014924.1"/>
</dbReference>
<dbReference type="AlphaFoldDB" id="A0A0K2SLY8"/>
<proteinExistence type="predicted"/>
<dbReference type="Gene3D" id="3.30.720.110">
    <property type="match status" value="1"/>
</dbReference>
<gene>
    <name evidence="2" type="ORF">LIP_2295</name>
</gene>
<reference evidence="3" key="1">
    <citation type="submission" date="2015-07" db="EMBL/GenBank/DDBJ databases">
        <title>Complete genome sequence and phylogenetic analysis of Limnochorda pilosa.</title>
        <authorList>
            <person name="Watanabe M."/>
            <person name="Kojima H."/>
            <person name="Fukui M."/>
        </authorList>
    </citation>
    <scope>NUCLEOTIDE SEQUENCE [LARGE SCALE GENOMIC DNA]</scope>
    <source>
        <strain evidence="3">HC45</strain>
    </source>
</reference>
<evidence type="ECO:0000313" key="2">
    <source>
        <dbReference type="EMBL" id="BAS28136.1"/>
    </source>
</evidence>
<evidence type="ECO:0000313" key="3">
    <source>
        <dbReference type="Proteomes" id="UP000065807"/>
    </source>
</evidence>
<dbReference type="OrthoDB" id="9794917at2"/>
<dbReference type="PANTHER" id="PTHR36503">
    <property type="entry name" value="BLR2520 PROTEIN"/>
    <property type="match status" value="1"/>
</dbReference>